<proteinExistence type="predicted"/>
<organism evidence="3 4">
    <name type="scientific">Setaria digitata</name>
    <dbReference type="NCBI Taxonomy" id="48799"/>
    <lineage>
        <taxon>Eukaryota</taxon>
        <taxon>Metazoa</taxon>
        <taxon>Ecdysozoa</taxon>
        <taxon>Nematoda</taxon>
        <taxon>Chromadorea</taxon>
        <taxon>Rhabditida</taxon>
        <taxon>Spirurina</taxon>
        <taxon>Spiruromorpha</taxon>
        <taxon>Filarioidea</taxon>
        <taxon>Setariidae</taxon>
        <taxon>Setaria</taxon>
    </lineage>
</organism>
<keyword evidence="2" id="KW-0732">Signal</keyword>
<feature type="region of interest" description="Disordered" evidence="1">
    <location>
        <begin position="285"/>
        <end position="304"/>
    </location>
</feature>
<sequence>MKEVITLILLLFQNAFTVHVTSENIQFRTTSSNLRSSSSSAKIHRQTPVHPTTPSVKSDNWQVGIMQKLHALQTKVNEILDCCRSRCPGKNNSVRELIAKTSDSTHLHMRPGHAAKTYSGAIANDWNIFREAKTMKMVLPVRQCIPCPCTTAPTTCPVVPFDHCPCNVKVGMFSAKNRRRKRQMAEVIVPVDDKAAIEYLRKLGYVEEFNLFANICHSANSPADDKRTAAMVPIPIQASFPLYGVPPTHQQIPIQLLSNLMPQQSAFSGISGLQPINFAPVQQQQQQQWMIPSGPNEQPKSKHLFTSLPNPQPQLNDDCQPAGRTKSAAAVRSKILLVTAAVIVWLKLSRQIALPECI</sequence>
<protein>
    <submittedName>
        <fullName evidence="4">Uncharacterized protein</fullName>
    </submittedName>
</protein>
<reference evidence="4" key="1">
    <citation type="submission" date="2022-11" db="UniProtKB">
        <authorList>
            <consortium name="WormBaseParasite"/>
        </authorList>
    </citation>
    <scope>IDENTIFICATION</scope>
</reference>
<feature type="chain" id="PRO_5037548162" evidence="2">
    <location>
        <begin position="23"/>
        <end position="358"/>
    </location>
</feature>
<evidence type="ECO:0000256" key="2">
    <source>
        <dbReference type="SAM" id="SignalP"/>
    </source>
</evidence>
<dbReference type="AlphaFoldDB" id="A0A915PCP4"/>
<evidence type="ECO:0000256" key="1">
    <source>
        <dbReference type="SAM" id="MobiDB-lite"/>
    </source>
</evidence>
<name>A0A915PCP4_9BILA</name>
<feature type="signal peptide" evidence="2">
    <location>
        <begin position="1"/>
        <end position="22"/>
    </location>
</feature>
<accession>A0A915PCP4</accession>
<dbReference type="WBParaSite" id="sdigi.contig11.g1179.t1">
    <property type="protein sequence ID" value="sdigi.contig11.g1179.t1"/>
    <property type="gene ID" value="sdigi.contig11.g1179"/>
</dbReference>
<evidence type="ECO:0000313" key="4">
    <source>
        <dbReference type="WBParaSite" id="sdigi.contig11.g1179.t1"/>
    </source>
</evidence>
<dbReference type="Proteomes" id="UP000887581">
    <property type="component" value="Unplaced"/>
</dbReference>
<feature type="region of interest" description="Disordered" evidence="1">
    <location>
        <begin position="36"/>
        <end position="57"/>
    </location>
</feature>
<evidence type="ECO:0000313" key="3">
    <source>
        <dbReference type="Proteomes" id="UP000887581"/>
    </source>
</evidence>
<keyword evidence="3" id="KW-1185">Reference proteome</keyword>